<dbReference type="GO" id="GO:0005524">
    <property type="term" value="F:ATP binding"/>
    <property type="evidence" value="ECO:0007669"/>
    <property type="project" value="UniProtKB-UniRule"/>
</dbReference>
<name>A0A7S2TAJ8_9CHLO</name>
<dbReference type="PANTHER" id="PTHR47972:SF28">
    <property type="entry name" value="KINESIN-LIKE PROTEIN KLP-3"/>
    <property type="match status" value="1"/>
</dbReference>
<gene>
    <name evidence="4" type="ORF">CROS1312_LOCUS1590</name>
</gene>
<evidence type="ECO:0000259" key="3">
    <source>
        <dbReference type="PROSITE" id="PS50067"/>
    </source>
</evidence>
<evidence type="ECO:0000256" key="2">
    <source>
        <dbReference type="PROSITE-ProRule" id="PRU00283"/>
    </source>
</evidence>
<keyword evidence="2" id="KW-0067">ATP-binding</keyword>
<dbReference type="SUPFAM" id="SSF52540">
    <property type="entry name" value="P-loop containing nucleoside triphosphate hydrolases"/>
    <property type="match status" value="1"/>
</dbReference>
<dbReference type="Pfam" id="PF00225">
    <property type="entry name" value="Kinesin"/>
    <property type="match status" value="1"/>
</dbReference>
<comment type="similarity">
    <text evidence="2">Belongs to the TRAFAC class myosin-kinesin ATPase superfamily. Kinesin family.</text>
</comment>
<reference evidence="4" key="1">
    <citation type="submission" date="2021-01" db="EMBL/GenBank/DDBJ databases">
        <authorList>
            <person name="Corre E."/>
            <person name="Pelletier E."/>
            <person name="Niang G."/>
            <person name="Scheremetjew M."/>
            <person name="Finn R."/>
            <person name="Kale V."/>
            <person name="Holt S."/>
            <person name="Cochrane G."/>
            <person name="Meng A."/>
            <person name="Brown T."/>
            <person name="Cohen L."/>
        </authorList>
    </citation>
    <scope>NUCLEOTIDE SEQUENCE</scope>
    <source>
        <strain evidence="4">RCC2335</strain>
    </source>
</reference>
<sequence>MTDMLRHACHAIATAIAPGPGAAEAETPLDPSGGDRAPEGLVVDELERVGSPTVLSSLAVGRLVCGDERQLLVLKHCLSAAMEYVGDRVSWPASPTVLRNAFFVLDACLKCSKAGTDLEIASAVLRDGFMHAPENENVLRSCFSRQAYAGATEEVVRAVWDRWSAPGRKGFAVTFCPAPAQAERQEVSDVDGGEVLARDIEQYERCSQQLRDLCSWLAAGGRDSRKGASQVCVLHKVLFKAFVLDSVVQTTVGREIPQSVWDKHARCQRAFHEVLREVETLRFSDTPSMAKKKQMSFRAVLGEIKNFIAAEDVALGGVKYWKDKYMAERETRRETHEQLQQMRGNIRVLCRIRPLADAASEEAAATMPMPGLIRLRSCQKNRRTLDFEYNCCFAGDATQEEIFREISPLIMSFADGYNACIFAYGQTGSGKTFTMQGPKANPGVAPRALRLLFDQAKRSEEAGTEKRIEVSFLEVYNETVRDLLSPSPSKLLDICTLGPHQLGPNADRVPGLTKKHVASVGDVESLIALGSRNRATTAHSMNEHSSRSHAVLSVRYFDVEGGETHAPVLHLVDLAGSERIAKSEVKGIHLKEAQAINKSLSALGDVIASLQQRQKHVPYRNSKLTQLLQDSLAGNSKVMMVCNISPEESSVSETASSLNFAKRANQVEAGQAKKVTVGGRA</sequence>
<keyword evidence="1 2" id="KW-0505">Motor protein</keyword>
<dbReference type="GO" id="GO:0003777">
    <property type="term" value="F:microtubule motor activity"/>
    <property type="evidence" value="ECO:0007669"/>
    <property type="project" value="InterPro"/>
</dbReference>
<dbReference type="InterPro" id="IPR001752">
    <property type="entry name" value="Kinesin_motor_dom"/>
</dbReference>
<proteinExistence type="inferred from homology"/>
<organism evidence="4">
    <name type="scientific">Chloropicon roscoffensis</name>
    <dbReference type="NCBI Taxonomy" id="1461544"/>
    <lineage>
        <taxon>Eukaryota</taxon>
        <taxon>Viridiplantae</taxon>
        <taxon>Chlorophyta</taxon>
        <taxon>Chloropicophyceae</taxon>
        <taxon>Chloropicales</taxon>
        <taxon>Chloropicaceae</taxon>
        <taxon>Chloropicon</taxon>
    </lineage>
</organism>
<keyword evidence="2" id="KW-0547">Nucleotide-binding</keyword>
<dbReference type="Gene3D" id="3.40.850.10">
    <property type="entry name" value="Kinesin motor domain"/>
    <property type="match status" value="1"/>
</dbReference>
<feature type="domain" description="Kinesin motor" evidence="3">
    <location>
        <begin position="345"/>
        <end position="667"/>
    </location>
</feature>
<dbReference type="GO" id="GO:0015630">
    <property type="term" value="C:microtubule cytoskeleton"/>
    <property type="evidence" value="ECO:0007669"/>
    <property type="project" value="TreeGrafter"/>
</dbReference>
<dbReference type="InterPro" id="IPR027640">
    <property type="entry name" value="Kinesin-like_fam"/>
</dbReference>
<protein>
    <recommendedName>
        <fullName evidence="3">Kinesin motor domain-containing protein</fullName>
    </recommendedName>
</protein>
<dbReference type="PRINTS" id="PR00380">
    <property type="entry name" value="KINESINHEAVY"/>
</dbReference>
<evidence type="ECO:0000256" key="1">
    <source>
        <dbReference type="ARBA" id="ARBA00023175"/>
    </source>
</evidence>
<dbReference type="GO" id="GO:0008017">
    <property type="term" value="F:microtubule binding"/>
    <property type="evidence" value="ECO:0007669"/>
    <property type="project" value="InterPro"/>
</dbReference>
<dbReference type="SMART" id="SM00129">
    <property type="entry name" value="KISc"/>
    <property type="match status" value="1"/>
</dbReference>
<dbReference type="EMBL" id="HBHM01002017">
    <property type="protein sequence ID" value="CAD9722322.1"/>
    <property type="molecule type" value="Transcribed_RNA"/>
</dbReference>
<dbReference type="InterPro" id="IPR036961">
    <property type="entry name" value="Kinesin_motor_dom_sf"/>
</dbReference>
<accession>A0A7S2TAJ8</accession>
<dbReference type="PROSITE" id="PS50067">
    <property type="entry name" value="KINESIN_MOTOR_2"/>
    <property type="match status" value="1"/>
</dbReference>
<dbReference type="GO" id="GO:0007018">
    <property type="term" value="P:microtubule-based movement"/>
    <property type="evidence" value="ECO:0007669"/>
    <property type="project" value="InterPro"/>
</dbReference>
<dbReference type="AlphaFoldDB" id="A0A7S2TAJ8"/>
<dbReference type="InterPro" id="IPR027417">
    <property type="entry name" value="P-loop_NTPase"/>
</dbReference>
<feature type="binding site" evidence="2">
    <location>
        <begin position="425"/>
        <end position="432"/>
    </location>
    <ligand>
        <name>ATP</name>
        <dbReference type="ChEBI" id="CHEBI:30616"/>
    </ligand>
</feature>
<dbReference type="PANTHER" id="PTHR47972">
    <property type="entry name" value="KINESIN-LIKE PROTEIN KLP-3"/>
    <property type="match status" value="1"/>
</dbReference>
<evidence type="ECO:0000313" key="4">
    <source>
        <dbReference type="EMBL" id="CAD9722322.1"/>
    </source>
</evidence>